<name>A0ACC2PVR5_9HYME</name>
<sequence length="163" mass="17943">MRKYLVVFAISFTNCILLYQAQHLNPPTLFSLHSNGRDRIASKVDNPVLPFKHLSQDDAPSSKSYPTNQNAIEKQPISSLSTSNSKSEAKKVEITESTVASEETEDETPTSPQPNVGYSYLNLGRLCSSASRFGSGRCRPNAGSQRNSGGYPSFSNFFSNWGR</sequence>
<keyword evidence="2" id="KW-1185">Reference proteome</keyword>
<reference evidence="1" key="1">
    <citation type="submission" date="2023-04" db="EMBL/GenBank/DDBJ databases">
        <title>A chromosome-level genome assembly of the parasitoid wasp Eretmocerus hayati.</title>
        <authorList>
            <person name="Zhong Y."/>
            <person name="Liu S."/>
            <person name="Liu Y."/>
        </authorList>
    </citation>
    <scope>NUCLEOTIDE SEQUENCE</scope>
    <source>
        <strain evidence="1">ZJU_SS_LIU_2023</strain>
    </source>
</reference>
<protein>
    <submittedName>
        <fullName evidence="1">Uncharacterized protein</fullName>
    </submittedName>
</protein>
<gene>
    <name evidence="1" type="ORF">QAD02_022837</name>
</gene>
<comment type="caution">
    <text evidence="1">The sequence shown here is derived from an EMBL/GenBank/DDBJ whole genome shotgun (WGS) entry which is preliminary data.</text>
</comment>
<proteinExistence type="predicted"/>
<organism evidence="1 2">
    <name type="scientific">Eretmocerus hayati</name>
    <dbReference type="NCBI Taxonomy" id="131215"/>
    <lineage>
        <taxon>Eukaryota</taxon>
        <taxon>Metazoa</taxon>
        <taxon>Ecdysozoa</taxon>
        <taxon>Arthropoda</taxon>
        <taxon>Hexapoda</taxon>
        <taxon>Insecta</taxon>
        <taxon>Pterygota</taxon>
        <taxon>Neoptera</taxon>
        <taxon>Endopterygota</taxon>
        <taxon>Hymenoptera</taxon>
        <taxon>Apocrita</taxon>
        <taxon>Proctotrupomorpha</taxon>
        <taxon>Chalcidoidea</taxon>
        <taxon>Aphelinidae</taxon>
        <taxon>Aphelininae</taxon>
        <taxon>Eretmocerus</taxon>
    </lineage>
</organism>
<dbReference type="Proteomes" id="UP001239111">
    <property type="component" value="Chromosome 1"/>
</dbReference>
<accession>A0ACC2PVR5</accession>
<dbReference type="EMBL" id="CM056741">
    <property type="protein sequence ID" value="KAJ8687043.1"/>
    <property type="molecule type" value="Genomic_DNA"/>
</dbReference>
<evidence type="ECO:0000313" key="2">
    <source>
        <dbReference type="Proteomes" id="UP001239111"/>
    </source>
</evidence>
<evidence type="ECO:0000313" key="1">
    <source>
        <dbReference type="EMBL" id="KAJ8687043.1"/>
    </source>
</evidence>